<feature type="compositionally biased region" description="Polar residues" evidence="1">
    <location>
        <begin position="27"/>
        <end position="44"/>
    </location>
</feature>
<sequence length="355" mass="39418">MPPFPSQLFSRHSTPFPGPQQKGESAGNESGSPTQPSAQVTKKNTSCTCPLRHLSTRRETFRWSRPLTPQSLANHQIEPFAKEHAGLQYQPRLPQRISQCICPYAQGYMLAHEIWGQNCNTSAVTLDLSIPTTCSSQPEARPASLGDFRSYAHAHARPIMAGRHASVAPSEQTLVGTPPPKLPFSSPWYSNSALEIPTPEEADAVPDKESSYFAPKRRTSSRMREHFSLSDDGFAVDALLDASEGLDEKDVEEWLARREGFLAIHQRALAVRRDLLALEEESDDESVYMAPRGSARFQHRGCGLGDALRQAVRALGGSRKRQESPMAERGFVKISGRKEEGVLSFERGELRRRRG</sequence>
<organism evidence="2 3">
    <name type="scientific">Corynespora cassiicola Philippines</name>
    <dbReference type="NCBI Taxonomy" id="1448308"/>
    <lineage>
        <taxon>Eukaryota</taxon>
        <taxon>Fungi</taxon>
        <taxon>Dikarya</taxon>
        <taxon>Ascomycota</taxon>
        <taxon>Pezizomycotina</taxon>
        <taxon>Dothideomycetes</taxon>
        <taxon>Pleosporomycetidae</taxon>
        <taxon>Pleosporales</taxon>
        <taxon>Corynesporascaceae</taxon>
        <taxon>Corynespora</taxon>
    </lineage>
</organism>
<protein>
    <submittedName>
        <fullName evidence="2">Uncharacterized protein</fullName>
    </submittedName>
</protein>
<feature type="region of interest" description="Disordered" evidence="1">
    <location>
        <begin position="1"/>
        <end position="44"/>
    </location>
</feature>
<evidence type="ECO:0000256" key="1">
    <source>
        <dbReference type="SAM" id="MobiDB-lite"/>
    </source>
</evidence>
<accession>A0A2T2NTH8</accession>
<name>A0A2T2NTH8_CORCC</name>
<dbReference type="Proteomes" id="UP000240883">
    <property type="component" value="Unassembled WGS sequence"/>
</dbReference>
<evidence type="ECO:0000313" key="2">
    <source>
        <dbReference type="EMBL" id="PSN68752.1"/>
    </source>
</evidence>
<gene>
    <name evidence="2" type="ORF">BS50DRAFT_323774</name>
</gene>
<evidence type="ECO:0000313" key="3">
    <source>
        <dbReference type="Proteomes" id="UP000240883"/>
    </source>
</evidence>
<dbReference type="EMBL" id="KZ678133">
    <property type="protein sequence ID" value="PSN68752.1"/>
    <property type="molecule type" value="Genomic_DNA"/>
</dbReference>
<reference evidence="2 3" key="1">
    <citation type="journal article" date="2018" name="Front. Microbiol.">
        <title>Genome-Wide Analysis of Corynespora cassiicola Leaf Fall Disease Putative Effectors.</title>
        <authorList>
            <person name="Lopez D."/>
            <person name="Ribeiro S."/>
            <person name="Label P."/>
            <person name="Fumanal B."/>
            <person name="Venisse J.S."/>
            <person name="Kohler A."/>
            <person name="de Oliveira R.R."/>
            <person name="Labutti K."/>
            <person name="Lipzen A."/>
            <person name="Lail K."/>
            <person name="Bauer D."/>
            <person name="Ohm R.A."/>
            <person name="Barry K.W."/>
            <person name="Spatafora J."/>
            <person name="Grigoriev I.V."/>
            <person name="Martin F.M."/>
            <person name="Pujade-Renaud V."/>
        </authorList>
    </citation>
    <scope>NUCLEOTIDE SEQUENCE [LARGE SCALE GENOMIC DNA]</scope>
    <source>
        <strain evidence="2 3">Philippines</strain>
    </source>
</reference>
<dbReference type="AlphaFoldDB" id="A0A2T2NTH8"/>
<proteinExistence type="predicted"/>
<keyword evidence="3" id="KW-1185">Reference proteome</keyword>